<name>A0ABN8B0G4_CHISP</name>
<proteinExistence type="predicted"/>
<accession>A0ABN8B0G4</accession>
<reference evidence="1" key="1">
    <citation type="submission" date="2021-12" db="EMBL/GenBank/DDBJ databases">
        <authorList>
            <person name="King R."/>
        </authorList>
    </citation>
    <scope>NUCLEOTIDE SEQUENCE</scope>
</reference>
<sequence>MPSYEERLRHFKMSKLSDRRKLLDLMFLYNVANNRVDYPSLISKISFRAPFKLRRPSAYSLFSLKFKQLSKSNV</sequence>
<dbReference type="Proteomes" id="UP001153292">
    <property type="component" value="Chromosome 19"/>
</dbReference>
<evidence type="ECO:0000313" key="1">
    <source>
        <dbReference type="EMBL" id="CAH0401147.1"/>
    </source>
</evidence>
<keyword evidence="2" id="KW-1185">Reference proteome</keyword>
<organism evidence="1 2">
    <name type="scientific">Chilo suppressalis</name>
    <name type="common">Asiatic rice borer moth</name>
    <dbReference type="NCBI Taxonomy" id="168631"/>
    <lineage>
        <taxon>Eukaryota</taxon>
        <taxon>Metazoa</taxon>
        <taxon>Ecdysozoa</taxon>
        <taxon>Arthropoda</taxon>
        <taxon>Hexapoda</taxon>
        <taxon>Insecta</taxon>
        <taxon>Pterygota</taxon>
        <taxon>Neoptera</taxon>
        <taxon>Endopterygota</taxon>
        <taxon>Lepidoptera</taxon>
        <taxon>Glossata</taxon>
        <taxon>Ditrysia</taxon>
        <taxon>Pyraloidea</taxon>
        <taxon>Crambidae</taxon>
        <taxon>Crambinae</taxon>
        <taxon>Chilo</taxon>
    </lineage>
</organism>
<evidence type="ECO:0000313" key="2">
    <source>
        <dbReference type="Proteomes" id="UP001153292"/>
    </source>
</evidence>
<dbReference type="EMBL" id="OU963912">
    <property type="protein sequence ID" value="CAH0401147.1"/>
    <property type="molecule type" value="Genomic_DNA"/>
</dbReference>
<gene>
    <name evidence="1" type="ORF">CHILSU_LOCUS4366</name>
</gene>
<protein>
    <submittedName>
        <fullName evidence="1">Uncharacterized protein</fullName>
    </submittedName>
</protein>